<dbReference type="Pfam" id="PF01068">
    <property type="entry name" value="DNA_ligase_A_M"/>
    <property type="match status" value="1"/>
</dbReference>
<dbReference type="Proteomes" id="UP000283509">
    <property type="component" value="Unassembled WGS sequence"/>
</dbReference>
<keyword evidence="5" id="KW-1185">Reference proteome</keyword>
<dbReference type="Pfam" id="PF01556">
    <property type="entry name" value="DnaJ_C"/>
    <property type="match status" value="1"/>
</dbReference>
<dbReference type="PROSITE" id="PS50160">
    <property type="entry name" value="DNA_LIGASE_A3"/>
    <property type="match status" value="1"/>
</dbReference>
<sequence>MVKIEQPSELEDMISRVLGDGLEGLVLKKANGEYEPGKRHWLKIKKDSIYGGAMADTLDLVVLGSWYGTGKNKGKLSVFLMGCYDKRSEAWRTVAKEDGQRLLQDPRPVKDASEGDIKRAYRNMALKYHPDKNKSNDAEEKFKLVAEAYEVLSDKKKRNIYDQYGDEGLKGGMPGGRSTGGTHFTYTYSGDPRATFEQVFGTNNPFSHFFNMGVDGHGTHDVFEDMLVGGGSHVGVKTRRTFSFNPHDNNPFSRFFNMDVDGLDGDPPRFRENKGRNQDSAVIRDLYVSLEEVFTGVTKKRKITRNVLLTADGRSTLREEKILTIEVKPGWKEGTKIIFEKEGDQSPGKIPADIIFIIRDKPHPLFKRDGANLVYTAKIPLRDALRGTLVSVPTLTGQRVALNFNKETTKPQTTRRLQGYGLPYPKNPTRKGDIIVHFDIQFPLNFSESTKAHVLKSLYLQE</sequence>
<dbReference type="PROSITE" id="PS50076">
    <property type="entry name" value="DNAJ_2"/>
    <property type="match status" value="1"/>
</dbReference>
<dbReference type="SUPFAM" id="SSF46565">
    <property type="entry name" value="Chaperone J-domain"/>
    <property type="match status" value="1"/>
</dbReference>
<dbReference type="Pfam" id="PF00226">
    <property type="entry name" value="DnaJ"/>
    <property type="match status" value="1"/>
</dbReference>
<comment type="caution">
    <text evidence="4">The sequence shown here is derived from an EMBL/GenBank/DDBJ whole genome shotgun (WGS) entry which is preliminary data.</text>
</comment>
<dbReference type="GO" id="GO:0006457">
    <property type="term" value="P:protein folding"/>
    <property type="evidence" value="ECO:0007669"/>
    <property type="project" value="InterPro"/>
</dbReference>
<dbReference type="InterPro" id="IPR036869">
    <property type="entry name" value="J_dom_sf"/>
</dbReference>
<dbReference type="GO" id="GO:0051082">
    <property type="term" value="F:unfolded protein binding"/>
    <property type="evidence" value="ECO:0007669"/>
    <property type="project" value="InterPro"/>
</dbReference>
<dbReference type="InterPro" id="IPR012310">
    <property type="entry name" value="DNA_ligase_ATP-dep_cent"/>
</dbReference>
<dbReference type="OrthoDB" id="550424at2759"/>
<dbReference type="SUPFAM" id="SSF50249">
    <property type="entry name" value="Nucleic acid-binding proteins"/>
    <property type="match status" value="1"/>
</dbReference>
<dbReference type="STRING" id="6689.A0A3R7PV19"/>
<dbReference type="InterPro" id="IPR001623">
    <property type="entry name" value="DnaJ_domain"/>
</dbReference>
<feature type="domain" description="J" evidence="2">
    <location>
        <begin position="98"/>
        <end position="165"/>
    </location>
</feature>
<evidence type="ECO:0000256" key="1">
    <source>
        <dbReference type="ARBA" id="ARBA00023186"/>
    </source>
</evidence>
<dbReference type="InterPro" id="IPR012340">
    <property type="entry name" value="NA-bd_OB-fold"/>
</dbReference>
<gene>
    <name evidence="4" type="ORF">C7M84_023388</name>
</gene>
<dbReference type="PANTHER" id="PTHR24078:SF553">
    <property type="entry name" value="DNAJ HOMOLOG SUBFAMILY B MEMBER 5"/>
    <property type="match status" value="1"/>
</dbReference>
<keyword evidence="1" id="KW-0143">Chaperone</keyword>
<dbReference type="GO" id="GO:0005829">
    <property type="term" value="C:cytosol"/>
    <property type="evidence" value="ECO:0007669"/>
    <property type="project" value="TreeGrafter"/>
</dbReference>
<dbReference type="PROSITE" id="PS00636">
    <property type="entry name" value="DNAJ_1"/>
    <property type="match status" value="1"/>
</dbReference>
<feature type="domain" description="ATP-dependent DNA ligase family profile" evidence="3">
    <location>
        <begin position="1"/>
        <end position="85"/>
    </location>
</feature>
<dbReference type="Gene3D" id="2.40.50.140">
    <property type="entry name" value="Nucleic acid-binding proteins"/>
    <property type="match status" value="1"/>
</dbReference>
<dbReference type="SMART" id="SM00271">
    <property type="entry name" value="DnaJ"/>
    <property type="match status" value="1"/>
</dbReference>
<dbReference type="PROSITE" id="PS00333">
    <property type="entry name" value="DNA_LIGASE_A2"/>
    <property type="match status" value="1"/>
</dbReference>
<dbReference type="GO" id="GO:0006281">
    <property type="term" value="P:DNA repair"/>
    <property type="evidence" value="ECO:0007669"/>
    <property type="project" value="InterPro"/>
</dbReference>
<dbReference type="Gene3D" id="3.30.1490.70">
    <property type="match status" value="1"/>
</dbReference>
<name>A0A3R7PV19_PENVA</name>
<dbReference type="InterPro" id="IPR008971">
    <property type="entry name" value="HSP40/DnaJ_pept-bd"/>
</dbReference>
<dbReference type="InterPro" id="IPR002939">
    <property type="entry name" value="DnaJ_C"/>
</dbReference>
<dbReference type="EMBL" id="QCYY01000686">
    <property type="protein sequence ID" value="ROT83432.1"/>
    <property type="molecule type" value="Genomic_DNA"/>
</dbReference>
<dbReference type="AlphaFoldDB" id="A0A3R7PV19"/>
<dbReference type="FunFam" id="2.60.260.20:FF:000006">
    <property type="entry name" value="DnaJ subfamily B member 13"/>
    <property type="match status" value="1"/>
</dbReference>
<dbReference type="InterPro" id="IPR018253">
    <property type="entry name" value="DnaJ_domain_CS"/>
</dbReference>
<proteinExistence type="predicted"/>
<evidence type="ECO:0000313" key="5">
    <source>
        <dbReference type="Proteomes" id="UP000283509"/>
    </source>
</evidence>
<dbReference type="SUPFAM" id="SSF56091">
    <property type="entry name" value="DNA ligase/mRNA capping enzyme, catalytic domain"/>
    <property type="match status" value="1"/>
</dbReference>
<dbReference type="FunFam" id="2.60.260.20:FF:000002">
    <property type="entry name" value="Dnaj homolog subfamily b member"/>
    <property type="match status" value="1"/>
</dbReference>
<protein>
    <submittedName>
        <fullName evidence="4">Heat shock protein 40</fullName>
    </submittedName>
</protein>
<organism evidence="4 5">
    <name type="scientific">Penaeus vannamei</name>
    <name type="common">Whiteleg shrimp</name>
    <name type="synonym">Litopenaeus vannamei</name>
    <dbReference type="NCBI Taxonomy" id="6689"/>
    <lineage>
        <taxon>Eukaryota</taxon>
        <taxon>Metazoa</taxon>
        <taxon>Ecdysozoa</taxon>
        <taxon>Arthropoda</taxon>
        <taxon>Crustacea</taxon>
        <taxon>Multicrustacea</taxon>
        <taxon>Malacostraca</taxon>
        <taxon>Eumalacostraca</taxon>
        <taxon>Eucarida</taxon>
        <taxon>Decapoda</taxon>
        <taxon>Dendrobranchiata</taxon>
        <taxon>Penaeoidea</taxon>
        <taxon>Penaeidae</taxon>
        <taxon>Penaeus</taxon>
    </lineage>
</organism>
<dbReference type="CDD" id="cd10747">
    <property type="entry name" value="DnaJ_C"/>
    <property type="match status" value="1"/>
</dbReference>
<dbReference type="Gene3D" id="1.10.287.110">
    <property type="entry name" value="DnaJ domain"/>
    <property type="match status" value="1"/>
</dbReference>
<dbReference type="Gene3D" id="2.60.260.20">
    <property type="entry name" value="Urease metallochaperone UreE, N-terminal domain"/>
    <property type="match status" value="2"/>
</dbReference>
<evidence type="ECO:0000259" key="3">
    <source>
        <dbReference type="PROSITE" id="PS50160"/>
    </source>
</evidence>
<dbReference type="GO" id="GO:0006310">
    <property type="term" value="P:DNA recombination"/>
    <property type="evidence" value="ECO:0007669"/>
    <property type="project" value="InterPro"/>
</dbReference>
<accession>A0A3R7PV19</accession>
<dbReference type="PRINTS" id="PR00625">
    <property type="entry name" value="JDOMAIN"/>
</dbReference>
<reference evidence="4 5" key="2">
    <citation type="submission" date="2019-01" db="EMBL/GenBank/DDBJ databases">
        <title>The decoding of complex shrimp genome reveals the adaptation for benthos swimmer, frequently molting mechanism and breeding impact on genome.</title>
        <authorList>
            <person name="Sun Y."/>
            <person name="Gao Y."/>
            <person name="Yu Y."/>
        </authorList>
    </citation>
    <scope>NUCLEOTIDE SEQUENCE [LARGE SCALE GENOMIC DNA]</scope>
    <source>
        <tissue evidence="4">Muscle</tissue>
    </source>
</reference>
<dbReference type="InterPro" id="IPR051339">
    <property type="entry name" value="DnaJ_subfamily_B"/>
</dbReference>
<reference evidence="4 5" key="1">
    <citation type="submission" date="2018-04" db="EMBL/GenBank/DDBJ databases">
        <authorList>
            <person name="Zhang X."/>
            <person name="Yuan J."/>
            <person name="Li F."/>
            <person name="Xiang J."/>
        </authorList>
    </citation>
    <scope>NUCLEOTIDE SEQUENCE [LARGE SCALE GENOMIC DNA]</scope>
    <source>
        <tissue evidence="4">Muscle</tissue>
    </source>
</reference>
<evidence type="ECO:0000259" key="2">
    <source>
        <dbReference type="PROSITE" id="PS50076"/>
    </source>
</evidence>
<dbReference type="SUPFAM" id="SSF49493">
    <property type="entry name" value="HSP40/DnaJ peptide-binding domain"/>
    <property type="match status" value="2"/>
</dbReference>
<evidence type="ECO:0000313" key="4">
    <source>
        <dbReference type="EMBL" id="ROT83432.1"/>
    </source>
</evidence>
<dbReference type="GO" id="GO:0005524">
    <property type="term" value="F:ATP binding"/>
    <property type="evidence" value="ECO:0007669"/>
    <property type="project" value="InterPro"/>
</dbReference>
<keyword evidence="4" id="KW-0346">Stress response</keyword>
<dbReference type="GO" id="GO:0003910">
    <property type="term" value="F:DNA ligase (ATP) activity"/>
    <property type="evidence" value="ECO:0007669"/>
    <property type="project" value="InterPro"/>
</dbReference>
<dbReference type="PANTHER" id="PTHR24078">
    <property type="entry name" value="DNAJ HOMOLOG SUBFAMILY C MEMBER"/>
    <property type="match status" value="1"/>
</dbReference>
<dbReference type="CDD" id="cd06257">
    <property type="entry name" value="DnaJ"/>
    <property type="match status" value="1"/>
</dbReference>
<dbReference type="GO" id="GO:0051087">
    <property type="term" value="F:protein-folding chaperone binding"/>
    <property type="evidence" value="ECO:0007669"/>
    <property type="project" value="TreeGrafter"/>
</dbReference>
<dbReference type="InterPro" id="IPR016059">
    <property type="entry name" value="DNA_ligase_ATP-dep_CS"/>
</dbReference>